<dbReference type="OrthoDB" id="9794638at2"/>
<dbReference type="Gene3D" id="2.30.110.10">
    <property type="entry name" value="Electron Transport, Fmn-binding Protein, Chain A"/>
    <property type="match status" value="1"/>
</dbReference>
<organism evidence="6 7">
    <name type="scientific">Rheinheimera mesophila</name>
    <dbReference type="NCBI Taxonomy" id="1547515"/>
    <lineage>
        <taxon>Bacteria</taxon>
        <taxon>Pseudomonadati</taxon>
        <taxon>Pseudomonadota</taxon>
        <taxon>Gammaproteobacteria</taxon>
        <taxon>Chromatiales</taxon>
        <taxon>Chromatiaceae</taxon>
        <taxon>Rheinheimera</taxon>
    </lineage>
</organism>
<keyword evidence="7" id="KW-1185">Reference proteome</keyword>
<dbReference type="PANTHER" id="PTHR33798:SF5">
    <property type="entry name" value="FLAVIN REDUCTASE LIKE DOMAIN-CONTAINING PROTEIN"/>
    <property type="match status" value="1"/>
</dbReference>
<name>A0A3P3QJS4_9GAMM</name>
<evidence type="ECO:0000256" key="1">
    <source>
        <dbReference type="ARBA" id="ARBA00001917"/>
    </source>
</evidence>
<dbReference type="EMBL" id="RRCF01000002">
    <property type="protein sequence ID" value="RRJ21305.1"/>
    <property type="molecule type" value="Genomic_DNA"/>
</dbReference>
<dbReference type="PANTHER" id="PTHR33798">
    <property type="entry name" value="FLAVOPROTEIN OXYGENASE"/>
    <property type="match status" value="1"/>
</dbReference>
<accession>A0A3P3QJS4</accession>
<dbReference type="SMART" id="SM00903">
    <property type="entry name" value="Flavin_Reduct"/>
    <property type="match status" value="1"/>
</dbReference>
<keyword evidence="3" id="KW-0288">FMN</keyword>
<protein>
    <submittedName>
        <fullName evidence="6">Flavin reductase family protein</fullName>
    </submittedName>
</protein>
<reference evidence="6 7" key="1">
    <citation type="submission" date="2018-11" db="EMBL/GenBank/DDBJ databases">
        <title>Draft genome analysis of Rheinheimera mesophila isolated from an industrial waste site.</title>
        <authorList>
            <person name="Yu Q."/>
            <person name="Qi Y."/>
            <person name="Zhang H."/>
            <person name="Lu Y."/>
            <person name="Pu J."/>
        </authorList>
    </citation>
    <scope>NUCLEOTIDE SEQUENCE [LARGE SCALE GENOMIC DNA]</scope>
    <source>
        <strain evidence="6 7">IITR13</strain>
    </source>
</reference>
<sequence length="208" mass="22632">MWIDLNQLDASNAYKLLTSTITPRPIAWVSSLSAEGVLNLAPFSFFQMVTDQPPTLMISTQHKADGSRKDTSINIEATHDFVVNLVPHALANEMNISAAAVPGDQSEFELARLEQAPSSQIKVPRVALAPVALECRLAKLQPYPPENPSCEVIFAQVLALYINPAMLDGKGMPDPYKMDLISRIGGSGYSRVAADIFQLARPASAVRR</sequence>
<dbReference type="Proteomes" id="UP000276260">
    <property type="component" value="Unassembled WGS sequence"/>
</dbReference>
<dbReference type="SUPFAM" id="SSF50475">
    <property type="entry name" value="FMN-binding split barrel"/>
    <property type="match status" value="1"/>
</dbReference>
<comment type="cofactor">
    <cofactor evidence="1">
        <name>FMN</name>
        <dbReference type="ChEBI" id="CHEBI:58210"/>
    </cofactor>
</comment>
<keyword evidence="2" id="KW-0285">Flavoprotein</keyword>
<dbReference type="Pfam" id="PF01613">
    <property type="entry name" value="Flavin_Reduct"/>
    <property type="match status" value="1"/>
</dbReference>
<evidence type="ECO:0000313" key="6">
    <source>
        <dbReference type="EMBL" id="RRJ21305.1"/>
    </source>
</evidence>
<evidence type="ECO:0000256" key="3">
    <source>
        <dbReference type="ARBA" id="ARBA00022643"/>
    </source>
</evidence>
<comment type="similarity">
    <text evidence="4">Belongs to the flavoredoxin family.</text>
</comment>
<feature type="domain" description="Flavin reductase like" evidence="5">
    <location>
        <begin position="19"/>
        <end position="169"/>
    </location>
</feature>
<dbReference type="InterPro" id="IPR002563">
    <property type="entry name" value="Flavin_Rdtase-like_dom"/>
</dbReference>
<proteinExistence type="inferred from homology"/>
<dbReference type="AlphaFoldDB" id="A0A3P3QJS4"/>
<dbReference type="GO" id="GO:0010181">
    <property type="term" value="F:FMN binding"/>
    <property type="evidence" value="ECO:0007669"/>
    <property type="project" value="InterPro"/>
</dbReference>
<dbReference type="RefSeq" id="WP_046519038.1">
    <property type="nucleotide sequence ID" value="NZ_LAVS01000007.1"/>
</dbReference>
<evidence type="ECO:0000259" key="5">
    <source>
        <dbReference type="SMART" id="SM00903"/>
    </source>
</evidence>
<dbReference type="GO" id="GO:0016646">
    <property type="term" value="F:oxidoreductase activity, acting on the CH-NH group of donors, NAD or NADP as acceptor"/>
    <property type="evidence" value="ECO:0007669"/>
    <property type="project" value="UniProtKB-ARBA"/>
</dbReference>
<evidence type="ECO:0000256" key="4">
    <source>
        <dbReference type="ARBA" id="ARBA00038054"/>
    </source>
</evidence>
<evidence type="ECO:0000256" key="2">
    <source>
        <dbReference type="ARBA" id="ARBA00022630"/>
    </source>
</evidence>
<evidence type="ECO:0000313" key="7">
    <source>
        <dbReference type="Proteomes" id="UP000276260"/>
    </source>
</evidence>
<dbReference type="InterPro" id="IPR012349">
    <property type="entry name" value="Split_barrel_FMN-bd"/>
</dbReference>
<comment type="caution">
    <text evidence="6">The sequence shown here is derived from an EMBL/GenBank/DDBJ whole genome shotgun (WGS) entry which is preliminary data.</text>
</comment>
<gene>
    <name evidence="6" type="ORF">EIK76_10520</name>
</gene>